<proteinExistence type="predicted"/>
<dbReference type="Pfam" id="PF17728">
    <property type="entry name" value="BsuBI_PstI_RE_N"/>
    <property type="match status" value="1"/>
</dbReference>
<gene>
    <name evidence="3" type="primary">aplIR</name>
    <name evidence="3" type="ORF">SCSS39_00473</name>
</gene>
<dbReference type="RefSeq" id="WP_144207744.1">
    <property type="nucleotide sequence ID" value="NZ_CABHMZ010000005.1"/>
</dbReference>
<feature type="domain" description="BsuBI/PstI restriction endonuclease HTH" evidence="2">
    <location>
        <begin position="2"/>
        <end position="135"/>
    </location>
</feature>
<dbReference type="InterPro" id="IPR041963">
    <property type="entry name" value="BsuBI/PstI_C_sf"/>
</dbReference>
<dbReference type="AlphaFoldDB" id="A0A564SFP3"/>
<dbReference type="GO" id="GO:0003677">
    <property type="term" value="F:DNA binding"/>
    <property type="evidence" value="ECO:0007669"/>
    <property type="project" value="InterPro"/>
</dbReference>
<dbReference type="GO" id="GO:0000287">
    <property type="term" value="F:magnesium ion binding"/>
    <property type="evidence" value="ECO:0007669"/>
    <property type="project" value="InterPro"/>
</dbReference>
<evidence type="ECO:0000313" key="4">
    <source>
        <dbReference type="Proteomes" id="UP000385544"/>
    </source>
</evidence>
<evidence type="ECO:0000259" key="1">
    <source>
        <dbReference type="Pfam" id="PF06616"/>
    </source>
</evidence>
<name>A0A564SFP3_STRCV</name>
<dbReference type="InterPro" id="IPR009528">
    <property type="entry name" value="Restrct_endonuc_II_BsuBI_C"/>
</dbReference>
<evidence type="ECO:0000313" key="3">
    <source>
        <dbReference type="EMBL" id="VUW93919.1"/>
    </source>
</evidence>
<reference evidence="3 4" key="1">
    <citation type="submission" date="2019-07" db="EMBL/GenBank/DDBJ databases">
        <authorList>
            <person name="Hibberd C M."/>
            <person name="Gehrig L. J."/>
            <person name="Chang H.-W."/>
            <person name="Venkatesh S."/>
        </authorList>
    </citation>
    <scope>NUCLEOTIDE SEQUENCE [LARGE SCALE GENOMIC DNA]</scope>
    <source>
        <strain evidence="3">Streptococcus_constellatus_SS_Bg39</strain>
    </source>
</reference>
<organism evidence="3 4">
    <name type="scientific">Streptococcus constellatus</name>
    <dbReference type="NCBI Taxonomy" id="76860"/>
    <lineage>
        <taxon>Bacteria</taxon>
        <taxon>Bacillati</taxon>
        <taxon>Bacillota</taxon>
        <taxon>Bacilli</taxon>
        <taxon>Lactobacillales</taxon>
        <taxon>Streptococcaceae</taxon>
        <taxon>Streptococcus</taxon>
        <taxon>Streptococcus anginosus group</taxon>
    </lineage>
</organism>
<feature type="domain" description="BsuBI/PstI restriction endonuclease" evidence="1">
    <location>
        <begin position="148"/>
        <end position="298"/>
    </location>
</feature>
<dbReference type="GO" id="GO:0009307">
    <property type="term" value="P:DNA restriction-modification system"/>
    <property type="evidence" value="ECO:0007669"/>
    <property type="project" value="InterPro"/>
</dbReference>
<dbReference type="GO" id="GO:0009036">
    <property type="term" value="F:type II site-specific deoxyribonuclease activity"/>
    <property type="evidence" value="ECO:0007669"/>
    <property type="project" value="UniProtKB-EC"/>
</dbReference>
<dbReference type="Gene3D" id="3.40.1350.80">
    <property type="match status" value="1"/>
</dbReference>
<dbReference type="InterPro" id="IPR041454">
    <property type="entry name" value="BsuBI/PstI_N"/>
</dbReference>
<dbReference type="OrthoDB" id="9798907at2"/>
<sequence>MSKLEEAKNILNELKVPPKQQSDLCGYVILAMADIKKNDEWANATNKWIRIHDVIAFIRDFYEVSYAENSRETFRKQAIHHFRNAAFIEDNGKATNSPNYRYRLTDEMLLLVKTFQSNQWEEQKNNFLKSHQNLIDLYSSKKAVRKMPVKINGDDFTFSPGKHNQLQKLIIEEFAPRFAENSECLYVGDTIQKDLVKNEEKLKELGFEITLHDKMPDVVLYSEDKNWIYFIESVTSVGAMEPKRIKEIEEMTENVSAGKIYVTAFLDFKTFKKFSESLAWETEVWIADMPDHMIHLNGDKFLGPRK</sequence>
<dbReference type="Proteomes" id="UP000385544">
    <property type="component" value="Unassembled WGS sequence"/>
</dbReference>
<accession>A0A564SFP3</accession>
<keyword evidence="3" id="KW-0378">Hydrolase</keyword>
<dbReference type="InterPro" id="IPR041962">
    <property type="entry name" value="BsuBI/PstI_N_sf"/>
</dbReference>
<protein>
    <submittedName>
        <fullName evidence="3">Type-2 restriction enzyme AplI</fullName>
        <ecNumber evidence="3">3.1.21.4</ecNumber>
    </submittedName>
</protein>
<dbReference type="EC" id="3.1.21.4" evidence="3"/>
<evidence type="ECO:0000259" key="2">
    <source>
        <dbReference type="Pfam" id="PF17728"/>
    </source>
</evidence>
<dbReference type="Pfam" id="PF06616">
    <property type="entry name" value="BsuBI_PstI_RE"/>
    <property type="match status" value="1"/>
</dbReference>
<dbReference type="Gene3D" id="1.10.10.1820">
    <property type="entry name" value="BsuBI/PstI restriction endonuclease-like"/>
    <property type="match status" value="1"/>
</dbReference>
<dbReference type="EMBL" id="CABHMZ010000005">
    <property type="protein sequence ID" value="VUW93919.1"/>
    <property type="molecule type" value="Genomic_DNA"/>
</dbReference>